<organism evidence="1 2">
    <name type="scientific">Actinoplanes octamycinicus</name>
    <dbReference type="NCBI Taxonomy" id="135948"/>
    <lineage>
        <taxon>Bacteria</taxon>
        <taxon>Bacillati</taxon>
        <taxon>Actinomycetota</taxon>
        <taxon>Actinomycetes</taxon>
        <taxon>Micromonosporales</taxon>
        <taxon>Micromonosporaceae</taxon>
        <taxon>Actinoplanes</taxon>
    </lineage>
</organism>
<reference evidence="1 2" key="1">
    <citation type="submission" date="2020-08" db="EMBL/GenBank/DDBJ databases">
        <title>Sequencing the genomes of 1000 actinobacteria strains.</title>
        <authorList>
            <person name="Klenk H.-P."/>
        </authorList>
    </citation>
    <scope>NUCLEOTIDE SEQUENCE [LARGE SCALE GENOMIC DNA]</scope>
    <source>
        <strain evidence="1 2">DSM 45809</strain>
    </source>
</reference>
<comment type="caution">
    <text evidence="1">The sequence shown here is derived from an EMBL/GenBank/DDBJ whole genome shotgun (WGS) entry which is preliminary data.</text>
</comment>
<accession>A0A7W7H215</accession>
<sequence>MDWAVIGAAVGLGAIIVRGVMAFGMAGKEIGKLRTSGQGVRQLREQAQARRWTWDPPGNPTVPVGRMAALPGLRQRGAAHGRFRQRQASAAVLVALVDSGFKSRLGNDHGTNAFSLVVTIEAPELTGDLHVDPRPGGAGSELSGSLAPLVTGELLARLDQVRRPALDIVDGQASFVYLSLRDAAELDRLLAAGDDVVSGLCNLQREEHP</sequence>
<protein>
    <submittedName>
        <fullName evidence="1">Uncharacterized protein</fullName>
    </submittedName>
</protein>
<dbReference type="AlphaFoldDB" id="A0A7W7H215"/>
<evidence type="ECO:0000313" key="2">
    <source>
        <dbReference type="Proteomes" id="UP000546162"/>
    </source>
</evidence>
<gene>
    <name evidence="1" type="ORF">BJY16_006002</name>
</gene>
<dbReference type="RefSeq" id="WP_185042893.1">
    <property type="nucleotide sequence ID" value="NZ_BAABFG010000005.1"/>
</dbReference>
<proteinExistence type="predicted"/>
<evidence type="ECO:0000313" key="1">
    <source>
        <dbReference type="EMBL" id="MBB4742543.1"/>
    </source>
</evidence>
<dbReference type="EMBL" id="JACHNB010000001">
    <property type="protein sequence ID" value="MBB4742543.1"/>
    <property type="molecule type" value="Genomic_DNA"/>
</dbReference>
<keyword evidence="2" id="KW-1185">Reference proteome</keyword>
<name>A0A7W7H215_9ACTN</name>
<dbReference type="Proteomes" id="UP000546162">
    <property type="component" value="Unassembled WGS sequence"/>
</dbReference>